<reference evidence="4 5" key="2">
    <citation type="journal article" date="2023" name="Mol. Biol. Evol.">
        <title>Genomics of Secondarily Temperate Adaptation in the Only Non-Antarctic Icefish.</title>
        <authorList>
            <person name="Rivera-Colon A.G."/>
            <person name="Rayamajhi N."/>
            <person name="Minhas B.F."/>
            <person name="Madrigal G."/>
            <person name="Bilyk K.T."/>
            <person name="Yoon V."/>
            <person name="Hune M."/>
            <person name="Gregory S."/>
            <person name="Cheng C.H.C."/>
            <person name="Catchen J.M."/>
        </authorList>
    </citation>
    <scope>NUCLEOTIDE SEQUENCE [LARGE SCALE GENOMIC DNA]</scope>
    <source>
        <strain evidence="4">JMC-PN-2008</strain>
    </source>
</reference>
<dbReference type="PROSITE" id="PS51034">
    <property type="entry name" value="ZP_2"/>
    <property type="match status" value="1"/>
</dbReference>
<comment type="caution">
    <text evidence="4">The sequence shown here is derived from an EMBL/GenBank/DDBJ whole genome shotgun (WGS) entry which is preliminary data.</text>
</comment>
<feature type="domain" description="ZP" evidence="3">
    <location>
        <begin position="1"/>
        <end position="181"/>
    </location>
</feature>
<dbReference type="PANTHER" id="PTHR14002">
    <property type="entry name" value="ENDOGLIN/TGF-BETA RECEPTOR TYPE III"/>
    <property type="match status" value="1"/>
</dbReference>
<gene>
    <name evidence="4" type="ORF">PBY51_020521</name>
</gene>
<evidence type="ECO:0000259" key="3">
    <source>
        <dbReference type="PROSITE" id="PS51034"/>
    </source>
</evidence>
<organism evidence="4 5">
    <name type="scientific">Eleginops maclovinus</name>
    <name type="common">Patagonian blennie</name>
    <name type="synonym">Eleginus maclovinus</name>
    <dbReference type="NCBI Taxonomy" id="56733"/>
    <lineage>
        <taxon>Eukaryota</taxon>
        <taxon>Metazoa</taxon>
        <taxon>Chordata</taxon>
        <taxon>Craniata</taxon>
        <taxon>Vertebrata</taxon>
        <taxon>Euteleostomi</taxon>
        <taxon>Actinopterygii</taxon>
        <taxon>Neopterygii</taxon>
        <taxon>Teleostei</taxon>
        <taxon>Neoteleostei</taxon>
        <taxon>Acanthomorphata</taxon>
        <taxon>Eupercaria</taxon>
        <taxon>Perciformes</taxon>
        <taxon>Notothenioidei</taxon>
        <taxon>Eleginopidae</taxon>
        <taxon>Eleginops</taxon>
    </lineage>
</organism>
<evidence type="ECO:0000256" key="2">
    <source>
        <dbReference type="ARBA" id="ARBA00023157"/>
    </source>
</evidence>
<dbReference type="EMBL" id="JAUZQC010000009">
    <property type="protein sequence ID" value="KAK5866321.1"/>
    <property type="molecule type" value="Genomic_DNA"/>
</dbReference>
<protein>
    <recommendedName>
        <fullName evidence="3">ZP domain-containing protein</fullName>
    </recommendedName>
</protein>
<dbReference type="InterPro" id="IPR055355">
    <property type="entry name" value="ZP-C"/>
</dbReference>
<dbReference type="Gene3D" id="2.60.40.4100">
    <property type="entry name" value="Zona pellucida, ZP-C domain"/>
    <property type="match status" value="1"/>
</dbReference>
<dbReference type="Pfam" id="PF00100">
    <property type="entry name" value="Zona_pellucida"/>
    <property type="match status" value="1"/>
</dbReference>
<name>A0AAN8AKR9_ELEMC</name>
<dbReference type="InterPro" id="IPR001507">
    <property type="entry name" value="ZP_dom"/>
</dbReference>
<keyword evidence="2" id="KW-1015">Disulfide bond</keyword>
<proteinExistence type="predicted"/>
<evidence type="ECO:0000313" key="5">
    <source>
        <dbReference type="Proteomes" id="UP001346869"/>
    </source>
</evidence>
<evidence type="ECO:0000256" key="1">
    <source>
        <dbReference type="ARBA" id="ARBA00022729"/>
    </source>
</evidence>
<sequence>MLQETYKFSHFETSLTTFSATPEFPHSLSKQVCVVLLVHNGVASGIDFGPNSTDFSRKHFSFSEKYPADLVTLPVGSPLYVGVSVEETDPSFAVVLEDCYATHSSNPHNSEQYPLIHNKCPADRRQVSVVESGSSLRARFSSLFFLLQHEYRDLYLHCSLSLCDRRSSSCVPPCTHRNYRSVSNSEHLDTLTVGPILWEKALE</sequence>
<keyword evidence="1" id="KW-0732">Signal</keyword>
<dbReference type="AlphaFoldDB" id="A0AAN8AKR9"/>
<dbReference type="PANTHER" id="PTHR14002:SF20">
    <property type="entry name" value="ZONA PELLUCIDA-LIKE DOMAIN-CONTAINING PROTEIN 1"/>
    <property type="match status" value="1"/>
</dbReference>
<evidence type="ECO:0000313" key="4">
    <source>
        <dbReference type="EMBL" id="KAK5866321.1"/>
    </source>
</evidence>
<accession>A0AAN8AKR9</accession>
<dbReference type="Proteomes" id="UP001346869">
    <property type="component" value="Unassembled WGS sequence"/>
</dbReference>
<keyword evidence="5" id="KW-1185">Reference proteome</keyword>
<reference evidence="4 5" key="1">
    <citation type="journal article" date="2023" name="Genes (Basel)">
        <title>Chromosome-Level Genome Assembly and Circadian Gene Repertoire of the Patagonia Blennie Eleginops maclovinus-The Closest Ancestral Proxy of Antarctic Cryonotothenioids.</title>
        <authorList>
            <person name="Cheng C.C."/>
            <person name="Rivera-Colon A.G."/>
            <person name="Minhas B.F."/>
            <person name="Wilson L."/>
            <person name="Rayamajhi N."/>
            <person name="Vargas-Chacoff L."/>
            <person name="Catchen J.M."/>
        </authorList>
    </citation>
    <scope>NUCLEOTIDE SEQUENCE [LARGE SCALE GENOMIC DNA]</scope>
    <source>
        <strain evidence="4">JMC-PN-2008</strain>
    </source>
</reference>
<dbReference type="InterPro" id="IPR042235">
    <property type="entry name" value="ZP-C_dom"/>
</dbReference>
<dbReference type="SMART" id="SM00241">
    <property type="entry name" value="ZP"/>
    <property type="match status" value="1"/>
</dbReference>